<evidence type="ECO:0000313" key="3">
    <source>
        <dbReference type="Proteomes" id="UP000572817"/>
    </source>
</evidence>
<protein>
    <submittedName>
        <fullName evidence="2">Centrosome-associated protein cep250</fullName>
    </submittedName>
</protein>
<name>A0A8H4IPF3_9PEZI</name>
<dbReference type="AlphaFoldDB" id="A0A8H4IPF3"/>
<evidence type="ECO:0000313" key="2">
    <source>
        <dbReference type="EMBL" id="KAF4304831.1"/>
    </source>
</evidence>
<feature type="region of interest" description="Disordered" evidence="1">
    <location>
        <begin position="209"/>
        <end position="263"/>
    </location>
</feature>
<proteinExistence type="predicted"/>
<gene>
    <name evidence="2" type="ORF">GTA08_BOTSDO08021</name>
</gene>
<reference evidence="2" key="1">
    <citation type="submission" date="2020-04" db="EMBL/GenBank/DDBJ databases">
        <title>Genome Assembly and Annotation of Botryosphaeria dothidea sdau 11-99, a Latent Pathogen of Apple Fruit Ring Rot in China.</title>
        <authorList>
            <person name="Yu C."/>
            <person name="Diao Y."/>
            <person name="Lu Q."/>
            <person name="Zhao J."/>
            <person name="Cui S."/>
            <person name="Peng C."/>
            <person name="He B."/>
            <person name="Liu H."/>
        </authorList>
    </citation>
    <scope>NUCLEOTIDE SEQUENCE [LARGE SCALE GENOMIC DNA]</scope>
    <source>
        <strain evidence="2">Sdau11-99</strain>
    </source>
</reference>
<dbReference type="Proteomes" id="UP000572817">
    <property type="component" value="Unassembled WGS sequence"/>
</dbReference>
<organism evidence="2 3">
    <name type="scientific">Botryosphaeria dothidea</name>
    <dbReference type="NCBI Taxonomy" id="55169"/>
    <lineage>
        <taxon>Eukaryota</taxon>
        <taxon>Fungi</taxon>
        <taxon>Dikarya</taxon>
        <taxon>Ascomycota</taxon>
        <taxon>Pezizomycotina</taxon>
        <taxon>Dothideomycetes</taxon>
        <taxon>Dothideomycetes incertae sedis</taxon>
        <taxon>Botryosphaeriales</taxon>
        <taxon>Botryosphaeriaceae</taxon>
        <taxon>Botryosphaeria</taxon>
    </lineage>
</organism>
<comment type="caution">
    <text evidence="2">The sequence shown here is derived from an EMBL/GenBank/DDBJ whole genome shotgun (WGS) entry which is preliminary data.</text>
</comment>
<evidence type="ECO:0000256" key="1">
    <source>
        <dbReference type="SAM" id="MobiDB-lite"/>
    </source>
</evidence>
<dbReference type="EMBL" id="WWBZ02000051">
    <property type="protein sequence ID" value="KAF4304831.1"/>
    <property type="molecule type" value="Genomic_DNA"/>
</dbReference>
<dbReference type="OrthoDB" id="3937833at2759"/>
<keyword evidence="3" id="KW-1185">Reference proteome</keyword>
<accession>A0A8H4IPF3</accession>
<dbReference type="Gene3D" id="1.20.5.1230">
    <property type="entry name" value="Apolipoprotein A-I"/>
    <property type="match status" value="1"/>
</dbReference>
<sequence length="410" mass="46776">MASSSANPPLAPYVASMVEWICPEQHRPLYLGHHYPEPSCHVAFGMRCEEHTSAAFFKLRVPVALKGQARKTNIFLSIDPEHISTIHRQTSQEVSEPVRTAFPLLPNNAILQLRFALSKPATIVIPAEISLMPKSTATVNLLRLIRSLALATQFTVYLAEKGQNKDNIMTICDLACSGKLRPDPSELRLDTLYAGSGAKAVQGAELVFPFDDDAPPESPPSYDELAGPPPSKPANLLRSTDSVEPPRKRSRLRSNSPKPTTDDIWRQELQEMRKQLKEEMRQEIREELRQNDEQWQAKMQEMREQIREEMAQQMRTELERLQSQHASKLLELEELIDERVESFRGEFEDMLEDNADETSGIVDIRIDERIMGFKDELRDYVAEEVKNSEDWIRSDLENGGVSIRFNSPRR</sequence>